<dbReference type="SMART" id="SM00382">
    <property type="entry name" value="AAA"/>
    <property type="match status" value="1"/>
</dbReference>
<evidence type="ECO:0000256" key="6">
    <source>
        <dbReference type="ARBA" id="ARBA00022741"/>
    </source>
</evidence>
<dbReference type="SUPFAM" id="SSF52540">
    <property type="entry name" value="P-loop containing nucleoside triphosphate hydrolases"/>
    <property type="match status" value="1"/>
</dbReference>
<keyword evidence="6" id="KW-0547">Nucleotide-binding</keyword>
<dbReference type="GO" id="GO:0015833">
    <property type="term" value="P:peptide transport"/>
    <property type="evidence" value="ECO:0007669"/>
    <property type="project" value="InterPro"/>
</dbReference>
<evidence type="ECO:0000256" key="4">
    <source>
        <dbReference type="ARBA" id="ARBA00022475"/>
    </source>
</evidence>
<dbReference type="CDD" id="cd03257">
    <property type="entry name" value="ABC_NikE_OppD_transporters"/>
    <property type="match status" value="1"/>
</dbReference>
<dbReference type="InterPro" id="IPR050388">
    <property type="entry name" value="ABC_Ni/Peptide_Import"/>
</dbReference>
<dbReference type="Gene3D" id="3.40.50.300">
    <property type="entry name" value="P-loop containing nucleotide triphosphate hydrolases"/>
    <property type="match status" value="1"/>
</dbReference>
<dbReference type="AlphaFoldDB" id="A0A7V1M1E6"/>
<keyword evidence="7 11" id="KW-0067">ATP-binding</keyword>
<name>A0A7V1M1E6_CALAY</name>
<evidence type="ECO:0000313" key="11">
    <source>
        <dbReference type="EMBL" id="HED11474.1"/>
    </source>
</evidence>
<evidence type="ECO:0000256" key="8">
    <source>
        <dbReference type="ARBA" id="ARBA00022967"/>
    </source>
</evidence>
<comment type="caution">
    <text evidence="11">The sequence shown here is derived from an EMBL/GenBank/DDBJ whole genome shotgun (WGS) entry which is preliminary data.</text>
</comment>
<reference evidence="11" key="1">
    <citation type="journal article" date="2020" name="mSystems">
        <title>Genome- and Community-Level Interaction Insights into Carbon Utilization and Element Cycling Functions of Hydrothermarchaeota in Hydrothermal Sediment.</title>
        <authorList>
            <person name="Zhou Z."/>
            <person name="Liu Y."/>
            <person name="Xu W."/>
            <person name="Pan J."/>
            <person name="Luo Z.H."/>
            <person name="Li M."/>
        </authorList>
    </citation>
    <scope>NUCLEOTIDE SEQUENCE [LARGE SCALE GENOMIC DNA]</scope>
    <source>
        <strain evidence="11">HyVt-456</strain>
    </source>
</reference>
<protein>
    <submittedName>
        <fullName evidence="11">ABC transporter ATP-binding protein</fullName>
    </submittedName>
</protein>
<dbReference type="FunFam" id="3.40.50.300:FF:000016">
    <property type="entry name" value="Oligopeptide ABC transporter ATP-binding component"/>
    <property type="match status" value="1"/>
</dbReference>
<dbReference type="EMBL" id="DRLD01000345">
    <property type="protein sequence ID" value="HED11474.1"/>
    <property type="molecule type" value="Genomic_DNA"/>
</dbReference>
<evidence type="ECO:0000256" key="9">
    <source>
        <dbReference type="ARBA" id="ARBA00023136"/>
    </source>
</evidence>
<evidence type="ECO:0000256" key="1">
    <source>
        <dbReference type="ARBA" id="ARBA00004417"/>
    </source>
</evidence>
<dbReference type="Pfam" id="PF00005">
    <property type="entry name" value="ABC_tran"/>
    <property type="match status" value="1"/>
</dbReference>
<evidence type="ECO:0000256" key="7">
    <source>
        <dbReference type="ARBA" id="ARBA00022840"/>
    </source>
</evidence>
<keyword evidence="3" id="KW-0813">Transport</keyword>
<sequence length="321" mass="35744">MSEALLTLEELTVKAGNLTLLDKITFSVKRGETIGIVGESGSGKSMTAWSILRLLPKGVKAAGGKVCFRGTDLYSRSAEEMRALRGRCIAMILQDPHAALNPIRTIAAQMDDVIRAHFREDKQARRERMRRFLTMVELAESERVLSSYPFQLSGGMLQRVLIAMALCLEPDMLIADEPTTALDALIRLQIVELLQKVQRESGMALMVISHDFGVVSKLAGHIVVMYGGRMAEYAATGEILEHSRHPYTRALLKSRPSVKHVAERLYTIPGTPPKAGEPEKGCKFEPRCPFRAGRCRQETPPLYEHGRGRVACFFHEDLKNV</sequence>
<comment type="similarity">
    <text evidence="2">Belongs to the ABC transporter superfamily.</text>
</comment>
<dbReference type="Pfam" id="PF08352">
    <property type="entry name" value="oligo_HPY"/>
    <property type="match status" value="1"/>
</dbReference>
<organism evidence="11">
    <name type="scientific">Caldithrix abyssi</name>
    <dbReference type="NCBI Taxonomy" id="187145"/>
    <lineage>
        <taxon>Bacteria</taxon>
        <taxon>Pseudomonadati</taxon>
        <taxon>Calditrichota</taxon>
        <taxon>Calditrichia</taxon>
        <taxon>Calditrichales</taxon>
        <taxon>Calditrichaceae</taxon>
        <taxon>Caldithrix</taxon>
    </lineage>
</organism>
<dbReference type="InterPro" id="IPR003439">
    <property type="entry name" value="ABC_transporter-like_ATP-bd"/>
</dbReference>
<feature type="domain" description="ABC transporter" evidence="10">
    <location>
        <begin position="6"/>
        <end position="252"/>
    </location>
</feature>
<dbReference type="PANTHER" id="PTHR43297">
    <property type="entry name" value="OLIGOPEPTIDE TRANSPORT ATP-BINDING PROTEIN APPD"/>
    <property type="match status" value="1"/>
</dbReference>
<dbReference type="InterPro" id="IPR013563">
    <property type="entry name" value="Oligopep_ABC_C"/>
</dbReference>
<dbReference type="GO" id="GO:0005524">
    <property type="term" value="F:ATP binding"/>
    <property type="evidence" value="ECO:0007669"/>
    <property type="project" value="UniProtKB-KW"/>
</dbReference>
<dbReference type="GO" id="GO:0005886">
    <property type="term" value="C:plasma membrane"/>
    <property type="evidence" value="ECO:0007669"/>
    <property type="project" value="UniProtKB-SubCell"/>
</dbReference>
<dbReference type="InterPro" id="IPR027417">
    <property type="entry name" value="P-loop_NTPase"/>
</dbReference>
<gene>
    <name evidence="11" type="ORF">ENJ10_12350</name>
</gene>
<keyword evidence="5" id="KW-0997">Cell inner membrane</keyword>
<dbReference type="PROSITE" id="PS50893">
    <property type="entry name" value="ABC_TRANSPORTER_2"/>
    <property type="match status" value="1"/>
</dbReference>
<evidence type="ECO:0000256" key="3">
    <source>
        <dbReference type="ARBA" id="ARBA00022448"/>
    </source>
</evidence>
<keyword evidence="8" id="KW-1278">Translocase</keyword>
<accession>A0A7V1M1E6</accession>
<dbReference type="Proteomes" id="UP000886005">
    <property type="component" value="Unassembled WGS sequence"/>
</dbReference>
<keyword evidence="4" id="KW-1003">Cell membrane</keyword>
<proteinExistence type="inferred from homology"/>
<dbReference type="InterPro" id="IPR017871">
    <property type="entry name" value="ABC_transporter-like_CS"/>
</dbReference>
<dbReference type="PANTHER" id="PTHR43297:SF14">
    <property type="entry name" value="ATPASE AAA-TYPE CORE DOMAIN-CONTAINING PROTEIN"/>
    <property type="match status" value="1"/>
</dbReference>
<dbReference type="InterPro" id="IPR003593">
    <property type="entry name" value="AAA+_ATPase"/>
</dbReference>
<dbReference type="GO" id="GO:0016887">
    <property type="term" value="F:ATP hydrolysis activity"/>
    <property type="evidence" value="ECO:0007669"/>
    <property type="project" value="InterPro"/>
</dbReference>
<comment type="subcellular location">
    <subcellularLocation>
        <location evidence="1">Cell inner membrane</location>
        <topology evidence="1">Peripheral membrane protein</topology>
    </subcellularLocation>
</comment>
<evidence type="ECO:0000259" key="10">
    <source>
        <dbReference type="PROSITE" id="PS50893"/>
    </source>
</evidence>
<evidence type="ECO:0000256" key="5">
    <source>
        <dbReference type="ARBA" id="ARBA00022519"/>
    </source>
</evidence>
<dbReference type="PROSITE" id="PS00211">
    <property type="entry name" value="ABC_TRANSPORTER_1"/>
    <property type="match status" value="1"/>
</dbReference>
<keyword evidence="9" id="KW-0472">Membrane</keyword>
<dbReference type="NCBIfam" id="TIGR01727">
    <property type="entry name" value="oligo_HPY"/>
    <property type="match status" value="1"/>
</dbReference>
<evidence type="ECO:0000256" key="2">
    <source>
        <dbReference type="ARBA" id="ARBA00005417"/>
    </source>
</evidence>